<dbReference type="EMBL" id="SIDB01000001">
    <property type="protein sequence ID" value="KAI3437583.1"/>
    <property type="molecule type" value="Genomic_DNA"/>
</dbReference>
<accession>A0A9D4TXF5</accession>
<dbReference type="Proteomes" id="UP001055712">
    <property type="component" value="Unassembled WGS sequence"/>
</dbReference>
<evidence type="ECO:0000313" key="2">
    <source>
        <dbReference type="Proteomes" id="UP001055712"/>
    </source>
</evidence>
<dbReference type="AlphaFoldDB" id="A0A9D4TXF5"/>
<name>A0A9D4TXF5_CHLVU</name>
<evidence type="ECO:0000313" key="1">
    <source>
        <dbReference type="EMBL" id="KAI3437583.1"/>
    </source>
</evidence>
<reference evidence="1" key="1">
    <citation type="journal article" date="2019" name="Plant J.">
        <title>Chlorella vulgaris genome assembly and annotation reveals the molecular basis for metabolic acclimation to high light conditions.</title>
        <authorList>
            <person name="Cecchin M."/>
            <person name="Marcolungo L."/>
            <person name="Rossato M."/>
            <person name="Girolomoni L."/>
            <person name="Cosentino E."/>
            <person name="Cuine S."/>
            <person name="Li-Beisson Y."/>
            <person name="Delledonne M."/>
            <person name="Ballottari M."/>
        </authorList>
    </citation>
    <scope>NUCLEOTIDE SEQUENCE</scope>
    <source>
        <strain evidence="1">211/11P</strain>
    </source>
</reference>
<organism evidence="1 2">
    <name type="scientific">Chlorella vulgaris</name>
    <name type="common">Green alga</name>
    <dbReference type="NCBI Taxonomy" id="3077"/>
    <lineage>
        <taxon>Eukaryota</taxon>
        <taxon>Viridiplantae</taxon>
        <taxon>Chlorophyta</taxon>
        <taxon>core chlorophytes</taxon>
        <taxon>Trebouxiophyceae</taxon>
        <taxon>Chlorellales</taxon>
        <taxon>Chlorellaceae</taxon>
        <taxon>Chlorella clade</taxon>
        <taxon>Chlorella</taxon>
    </lineage>
</organism>
<comment type="caution">
    <text evidence="1">The sequence shown here is derived from an EMBL/GenBank/DDBJ whole genome shotgun (WGS) entry which is preliminary data.</text>
</comment>
<proteinExistence type="predicted"/>
<sequence length="284" mass="28151">MAAGKALMADEQLLRSQLESVVSAKQQLVAPLAREQSAAGTFRTRLSAAESARKPAAAAAWHQAEWGAQAALAEAAAVRADQQAALFSEALAQQQATVGRDLLEESGRVRGAELVVAGGGCRQAAPAAVHGELTGRLEGTQAGSSSSSGNSGTMVCRAAAAAVCPPPTAAGHLCAASSPHGAADLRGEAARTAAASPAAAVQAASMGGGVVALLVVAAAGSSAGWACTPTRLSNTLQFSCSRFDGGEQAALICDPAVLPVLLAAAALDRATSFWCQTAALQPSA</sequence>
<reference evidence="1" key="2">
    <citation type="submission" date="2020-11" db="EMBL/GenBank/DDBJ databases">
        <authorList>
            <person name="Cecchin M."/>
            <person name="Marcolungo L."/>
            <person name="Rossato M."/>
            <person name="Girolomoni L."/>
            <person name="Cosentino E."/>
            <person name="Cuine S."/>
            <person name="Li-Beisson Y."/>
            <person name="Delledonne M."/>
            <person name="Ballottari M."/>
        </authorList>
    </citation>
    <scope>NUCLEOTIDE SEQUENCE</scope>
    <source>
        <strain evidence="1">211/11P</strain>
        <tissue evidence="1">Whole cell</tissue>
    </source>
</reference>
<protein>
    <submittedName>
        <fullName evidence="1">Uncharacterized protein</fullName>
    </submittedName>
</protein>
<gene>
    <name evidence="1" type="ORF">D9Q98_000036</name>
</gene>
<keyword evidence="2" id="KW-1185">Reference proteome</keyword>